<proteinExistence type="predicted"/>
<dbReference type="InterPro" id="IPR002078">
    <property type="entry name" value="Sigma_54_int"/>
</dbReference>
<comment type="caution">
    <text evidence="10">The sequence shown here is derived from an EMBL/GenBank/DDBJ whole genome shotgun (WGS) entry which is preliminary data.</text>
</comment>
<keyword evidence="6" id="KW-0597">Phosphoprotein</keyword>
<organism evidence="10 11">
    <name type="scientific">Plebeiibacterium marinum</name>
    <dbReference type="NCBI Taxonomy" id="2992111"/>
    <lineage>
        <taxon>Bacteria</taxon>
        <taxon>Pseudomonadati</taxon>
        <taxon>Bacteroidota</taxon>
        <taxon>Bacteroidia</taxon>
        <taxon>Marinilabiliales</taxon>
        <taxon>Marinilabiliaceae</taxon>
        <taxon>Plebeiibacterium</taxon>
    </lineage>
</organism>
<dbReference type="PROSITE" id="PS00688">
    <property type="entry name" value="SIGMA54_INTERACT_3"/>
    <property type="match status" value="1"/>
</dbReference>
<evidence type="ECO:0000256" key="2">
    <source>
        <dbReference type="ARBA" id="ARBA00022840"/>
    </source>
</evidence>
<evidence type="ECO:0000256" key="3">
    <source>
        <dbReference type="ARBA" id="ARBA00023015"/>
    </source>
</evidence>
<keyword evidence="2" id="KW-0067">ATP-binding</keyword>
<dbReference type="CDD" id="cd00009">
    <property type="entry name" value="AAA"/>
    <property type="match status" value="1"/>
</dbReference>
<evidence type="ECO:0000259" key="9">
    <source>
        <dbReference type="PROSITE" id="PS50110"/>
    </source>
</evidence>
<dbReference type="InterPro" id="IPR025944">
    <property type="entry name" value="Sigma_54_int_dom_CS"/>
</dbReference>
<dbReference type="Pfam" id="PF25601">
    <property type="entry name" value="AAA_lid_14"/>
    <property type="match status" value="1"/>
</dbReference>
<reference evidence="10" key="1">
    <citation type="submission" date="2022-10" db="EMBL/GenBank/DDBJ databases">
        <authorList>
            <person name="Yu W.X."/>
        </authorList>
    </citation>
    <scope>NUCLEOTIDE SEQUENCE</scope>
    <source>
        <strain evidence="10">D04</strain>
    </source>
</reference>
<evidence type="ECO:0000256" key="6">
    <source>
        <dbReference type="PROSITE-ProRule" id="PRU00169"/>
    </source>
</evidence>
<name>A0AAE3SKX3_9BACT</name>
<evidence type="ECO:0000256" key="7">
    <source>
        <dbReference type="SAM" id="Coils"/>
    </source>
</evidence>
<dbReference type="Pfam" id="PF02954">
    <property type="entry name" value="HTH_8"/>
    <property type="match status" value="1"/>
</dbReference>
<dbReference type="SUPFAM" id="SSF46689">
    <property type="entry name" value="Homeodomain-like"/>
    <property type="match status" value="1"/>
</dbReference>
<dbReference type="PROSITE" id="PS00675">
    <property type="entry name" value="SIGMA54_INTERACT_1"/>
    <property type="match status" value="1"/>
</dbReference>
<accession>A0AAE3SKX3</accession>
<evidence type="ECO:0000259" key="8">
    <source>
        <dbReference type="PROSITE" id="PS50045"/>
    </source>
</evidence>
<dbReference type="InterPro" id="IPR011006">
    <property type="entry name" value="CheY-like_superfamily"/>
</dbReference>
<keyword evidence="7" id="KW-0175">Coiled coil</keyword>
<dbReference type="InterPro" id="IPR025943">
    <property type="entry name" value="Sigma_54_int_dom_ATP-bd_2"/>
</dbReference>
<dbReference type="CDD" id="cd17569">
    <property type="entry name" value="REC_HupR-like"/>
    <property type="match status" value="1"/>
</dbReference>
<dbReference type="SMART" id="SM00382">
    <property type="entry name" value="AAA"/>
    <property type="match status" value="1"/>
</dbReference>
<dbReference type="GO" id="GO:0043565">
    <property type="term" value="F:sequence-specific DNA binding"/>
    <property type="evidence" value="ECO:0007669"/>
    <property type="project" value="InterPro"/>
</dbReference>
<feature type="domain" description="Sigma-54 factor interaction" evidence="8">
    <location>
        <begin position="175"/>
        <end position="404"/>
    </location>
</feature>
<evidence type="ECO:0000313" key="10">
    <source>
        <dbReference type="EMBL" id="MCW3807320.1"/>
    </source>
</evidence>
<dbReference type="PROSITE" id="PS50110">
    <property type="entry name" value="RESPONSE_REGULATORY"/>
    <property type="match status" value="1"/>
</dbReference>
<dbReference type="SUPFAM" id="SSF52540">
    <property type="entry name" value="P-loop containing nucleoside triphosphate hydrolases"/>
    <property type="match status" value="1"/>
</dbReference>
<keyword evidence="4" id="KW-0238">DNA-binding</keyword>
<dbReference type="FunFam" id="3.40.50.300:FF:000006">
    <property type="entry name" value="DNA-binding transcriptional regulator NtrC"/>
    <property type="match status" value="1"/>
</dbReference>
<dbReference type="PANTHER" id="PTHR32071">
    <property type="entry name" value="TRANSCRIPTIONAL REGULATORY PROTEIN"/>
    <property type="match status" value="1"/>
</dbReference>
<dbReference type="InterPro" id="IPR002197">
    <property type="entry name" value="HTH_Fis"/>
</dbReference>
<dbReference type="InterPro" id="IPR003593">
    <property type="entry name" value="AAA+_ATPase"/>
</dbReference>
<dbReference type="Gene3D" id="1.10.10.60">
    <property type="entry name" value="Homeodomain-like"/>
    <property type="match status" value="1"/>
</dbReference>
<evidence type="ECO:0000256" key="4">
    <source>
        <dbReference type="ARBA" id="ARBA00023125"/>
    </source>
</evidence>
<dbReference type="InterPro" id="IPR009057">
    <property type="entry name" value="Homeodomain-like_sf"/>
</dbReference>
<protein>
    <submittedName>
        <fullName evidence="10">Sigma-54 dependent transcriptional regulator</fullName>
    </submittedName>
</protein>
<keyword evidence="1" id="KW-0547">Nucleotide-binding</keyword>
<dbReference type="Pfam" id="PF00158">
    <property type="entry name" value="Sigma54_activat"/>
    <property type="match status" value="1"/>
</dbReference>
<gene>
    <name evidence="10" type="ORF">OM074_16910</name>
</gene>
<evidence type="ECO:0000313" key="11">
    <source>
        <dbReference type="Proteomes" id="UP001207408"/>
    </source>
</evidence>
<dbReference type="GO" id="GO:0005524">
    <property type="term" value="F:ATP binding"/>
    <property type="evidence" value="ECO:0007669"/>
    <property type="project" value="UniProtKB-KW"/>
</dbReference>
<dbReference type="Gene3D" id="3.40.50.300">
    <property type="entry name" value="P-loop containing nucleotide triphosphate hydrolases"/>
    <property type="match status" value="1"/>
</dbReference>
<keyword evidence="11" id="KW-1185">Reference proteome</keyword>
<dbReference type="PROSITE" id="PS50045">
    <property type="entry name" value="SIGMA54_INTERACT_4"/>
    <property type="match status" value="1"/>
</dbReference>
<dbReference type="EMBL" id="JAPDPI010000043">
    <property type="protein sequence ID" value="MCW3807320.1"/>
    <property type="molecule type" value="Genomic_DNA"/>
</dbReference>
<evidence type="ECO:0000256" key="5">
    <source>
        <dbReference type="ARBA" id="ARBA00023163"/>
    </source>
</evidence>
<dbReference type="GO" id="GO:0000160">
    <property type="term" value="P:phosphorelay signal transduction system"/>
    <property type="evidence" value="ECO:0007669"/>
    <property type="project" value="InterPro"/>
</dbReference>
<dbReference type="GO" id="GO:0006355">
    <property type="term" value="P:regulation of DNA-templated transcription"/>
    <property type="evidence" value="ECO:0007669"/>
    <property type="project" value="InterPro"/>
</dbReference>
<dbReference type="PANTHER" id="PTHR32071:SF57">
    <property type="entry name" value="C4-DICARBOXYLATE TRANSPORT TRANSCRIPTIONAL REGULATORY PROTEIN DCTD"/>
    <property type="match status" value="1"/>
</dbReference>
<dbReference type="Gene3D" id="1.10.8.60">
    <property type="match status" value="1"/>
</dbReference>
<feature type="coiled-coil region" evidence="7">
    <location>
        <begin position="139"/>
        <end position="169"/>
    </location>
</feature>
<dbReference type="InterPro" id="IPR025662">
    <property type="entry name" value="Sigma_54_int_dom_ATP-bd_1"/>
</dbReference>
<dbReference type="InterPro" id="IPR027417">
    <property type="entry name" value="P-loop_NTPase"/>
</dbReference>
<feature type="modified residue" description="4-aspartylphosphate" evidence="6">
    <location>
        <position position="53"/>
    </location>
</feature>
<dbReference type="Gene3D" id="3.40.50.2300">
    <property type="match status" value="1"/>
</dbReference>
<dbReference type="Proteomes" id="UP001207408">
    <property type="component" value="Unassembled WGS sequence"/>
</dbReference>
<feature type="domain" description="Response regulatory" evidence="9">
    <location>
        <begin position="5"/>
        <end position="119"/>
    </location>
</feature>
<dbReference type="InterPro" id="IPR058031">
    <property type="entry name" value="AAA_lid_NorR"/>
</dbReference>
<evidence type="ECO:0000256" key="1">
    <source>
        <dbReference type="ARBA" id="ARBA00022741"/>
    </source>
</evidence>
<dbReference type="PROSITE" id="PS00676">
    <property type="entry name" value="SIGMA54_INTERACT_2"/>
    <property type="match status" value="1"/>
</dbReference>
<dbReference type="SUPFAM" id="SSF52172">
    <property type="entry name" value="CheY-like"/>
    <property type="match status" value="1"/>
</dbReference>
<dbReference type="InterPro" id="IPR001789">
    <property type="entry name" value="Sig_transdc_resp-reg_receiver"/>
</dbReference>
<keyword evidence="3" id="KW-0805">Transcription regulation</keyword>
<dbReference type="SMART" id="SM00448">
    <property type="entry name" value="REC"/>
    <property type="match status" value="1"/>
</dbReference>
<sequence>MQEINILYIDDEKDNLITIRAGLRKWYKIDISESGKEALAKLAKSNYHIVITDQRMPEMSGLELSAILKEKYPDIIVIILTAFDDNKTMLDAINQGGIYRYLLKPVDINDLKLTLDSAIEKYRFRKERLGLFNKIMQKHKELTEAFAKINTLKNQLEEENIQLKLEIGNNEFSEIIGNSKALKKVLGLIKKVSKTDSSILILGESGTGKELFANAIHSNSNRKEKPFIKVNCAAIPENLIESELFGYEKGAFTGAVISKPGKFELANNGTLFLDEIGELPLTVQSKLLRAIQEQEIERLGGVKTKKINIRLISATNRNLEEEVNKGKFREDLYYRLNVMPISVPSLRDRKDDIPLLVHFFMEKFNRKIGADITSISSKALKKLIDYNWPGNVRELENIIERSYILSSGNKLDVDFNFNRNGNSQLKNEHLTLEENERNYILSILKKTRWKVKGESGAAEILNINPSTLFSRMRKLKIEKSDRDDI</sequence>
<keyword evidence="5" id="KW-0804">Transcription</keyword>
<dbReference type="AlphaFoldDB" id="A0AAE3SKX3"/>
<dbReference type="RefSeq" id="WP_301201612.1">
    <property type="nucleotide sequence ID" value="NZ_JAPDPI010000043.1"/>
</dbReference>
<dbReference type="Pfam" id="PF00072">
    <property type="entry name" value="Response_reg"/>
    <property type="match status" value="1"/>
</dbReference>